<name>X0W7Z6_9ZZZZ</name>
<dbReference type="EMBL" id="BARS01032225">
    <property type="protein sequence ID" value="GAG26715.1"/>
    <property type="molecule type" value="Genomic_DNA"/>
</dbReference>
<protein>
    <submittedName>
        <fullName evidence="1">Uncharacterized protein</fullName>
    </submittedName>
</protein>
<proteinExistence type="predicted"/>
<comment type="caution">
    <text evidence="1">The sequence shown here is derived from an EMBL/GenBank/DDBJ whole genome shotgun (WGS) entry which is preliminary data.</text>
</comment>
<organism evidence="1">
    <name type="scientific">marine sediment metagenome</name>
    <dbReference type="NCBI Taxonomy" id="412755"/>
    <lineage>
        <taxon>unclassified sequences</taxon>
        <taxon>metagenomes</taxon>
        <taxon>ecological metagenomes</taxon>
    </lineage>
</organism>
<dbReference type="AlphaFoldDB" id="X0W7Z6"/>
<evidence type="ECO:0000313" key="1">
    <source>
        <dbReference type="EMBL" id="GAG26715.1"/>
    </source>
</evidence>
<gene>
    <name evidence="1" type="ORF">S01H1_50041</name>
</gene>
<reference evidence="1" key="1">
    <citation type="journal article" date="2014" name="Front. Microbiol.">
        <title>High frequency of phylogenetically diverse reductive dehalogenase-homologous genes in deep subseafloor sedimentary metagenomes.</title>
        <authorList>
            <person name="Kawai M."/>
            <person name="Futagami T."/>
            <person name="Toyoda A."/>
            <person name="Takaki Y."/>
            <person name="Nishi S."/>
            <person name="Hori S."/>
            <person name="Arai W."/>
            <person name="Tsubouchi T."/>
            <person name="Morono Y."/>
            <person name="Uchiyama I."/>
            <person name="Ito T."/>
            <person name="Fujiyama A."/>
            <person name="Inagaki F."/>
            <person name="Takami H."/>
        </authorList>
    </citation>
    <scope>NUCLEOTIDE SEQUENCE</scope>
    <source>
        <strain evidence="1">Expedition CK06-06</strain>
    </source>
</reference>
<accession>X0W7Z6</accession>
<sequence length="121" mass="13927">MQQNTELQLDKNNLSEQVQSLNSQFHERQGQLQSLSDKIEHCRSQYDLFEGFLAMVAGFPSSTNSLEGLITTFQKLAKSWQTVKYSDELRSIFIRTVMGDYLKCYRCDSCGTRFIVNKEPG</sequence>